<dbReference type="AlphaFoldDB" id="A0A7J9D371"/>
<dbReference type="OrthoDB" id="1001325at2759"/>
<name>A0A7J9D371_GOSGO</name>
<organism evidence="1 2">
    <name type="scientific">Gossypium gossypioides</name>
    <name type="common">Mexican cotton</name>
    <name type="synonym">Selera gossypioides</name>
    <dbReference type="NCBI Taxonomy" id="34282"/>
    <lineage>
        <taxon>Eukaryota</taxon>
        <taxon>Viridiplantae</taxon>
        <taxon>Streptophyta</taxon>
        <taxon>Embryophyta</taxon>
        <taxon>Tracheophyta</taxon>
        <taxon>Spermatophyta</taxon>
        <taxon>Magnoliopsida</taxon>
        <taxon>eudicotyledons</taxon>
        <taxon>Gunneridae</taxon>
        <taxon>Pentapetalae</taxon>
        <taxon>rosids</taxon>
        <taxon>malvids</taxon>
        <taxon>Malvales</taxon>
        <taxon>Malvaceae</taxon>
        <taxon>Malvoideae</taxon>
        <taxon>Gossypium</taxon>
    </lineage>
</organism>
<evidence type="ECO:0000313" key="2">
    <source>
        <dbReference type="Proteomes" id="UP000593579"/>
    </source>
</evidence>
<sequence>MVKALKEETMVTTMALSTRIEELERELVLCRAAVGKGVSSVALSYEDIMKNYFRAKGITGDAVKVNNASMFLIDIDGGEVGPQIKGNVRLGRDKSFNVS</sequence>
<accession>A0A7J9D371</accession>
<gene>
    <name evidence="1" type="ORF">Gogos_021355</name>
</gene>
<comment type="caution">
    <text evidence="1">The sequence shown here is derived from an EMBL/GenBank/DDBJ whole genome shotgun (WGS) entry which is preliminary data.</text>
</comment>
<dbReference type="Proteomes" id="UP000593579">
    <property type="component" value="Unassembled WGS sequence"/>
</dbReference>
<evidence type="ECO:0000313" key="1">
    <source>
        <dbReference type="EMBL" id="MBA0755048.1"/>
    </source>
</evidence>
<proteinExistence type="predicted"/>
<reference evidence="1 2" key="1">
    <citation type="journal article" date="2019" name="Genome Biol. Evol.">
        <title>Insights into the evolution of the New World diploid cottons (Gossypium, subgenus Houzingenia) based on genome sequencing.</title>
        <authorList>
            <person name="Grover C.E."/>
            <person name="Arick M.A. 2nd"/>
            <person name="Thrash A."/>
            <person name="Conover J.L."/>
            <person name="Sanders W.S."/>
            <person name="Peterson D.G."/>
            <person name="Frelichowski J.E."/>
            <person name="Scheffler J.A."/>
            <person name="Scheffler B.E."/>
            <person name="Wendel J.F."/>
        </authorList>
    </citation>
    <scope>NUCLEOTIDE SEQUENCE [LARGE SCALE GENOMIC DNA]</scope>
    <source>
        <strain evidence="1">5</strain>
        <tissue evidence="1">Leaf</tissue>
    </source>
</reference>
<protein>
    <submittedName>
        <fullName evidence="1">Uncharacterized protein</fullName>
    </submittedName>
</protein>
<keyword evidence="2" id="KW-1185">Reference proteome</keyword>
<dbReference type="EMBL" id="JABEZY010267190">
    <property type="protein sequence ID" value="MBA0755048.1"/>
    <property type="molecule type" value="Genomic_DNA"/>
</dbReference>